<dbReference type="Gene3D" id="2.40.30.170">
    <property type="match status" value="1"/>
</dbReference>
<dbReference type="SUPFAM" id="SSF111369">
    <property type="entry name" value="HlyD-like secretion proteins"/>
    <property type="match status" value="1"/>
</dbReference>
<protein>
    <recommendedName>
        <fullName evidence="3">Multidrug resistance protein MdtA-like barrel-sandwich hybrid domain-containing protein</fullName>
    </recommendedName>
</protein>
<dbReference type="EMBL" id="BMKK01000009">
    <property type="protein sequence ID" value="GGD71765.1"/>
    <property type="molecule type" value="Genomic_DNA"/>
</dbReference>
<reference evidence="4" key="2">
    <citation type="submission" date="2020-09" db="EMBL/GenBank/DDBJ databases">
        <authorList>
            <person name="Sun Q."/>
            <person name="Zhou Y."/>
        </authorList>
    </citation>
    <scope>NUCLEOTIDE SEQUENCE</scope>
    <source>
        <strain evidence="4">CGMCC 1.15958</strain>
    </source>
</reference>
<organism evidence="4 5">
    <name type="scientific">Emticicia aquatilis</name>
    <dbReference type="NCBI Taxonomy" id="1537369"/>
    <lineage>
        <taxon>Bacteria</taxon>
        <taxon>Pseudomonadati</taxon>
        <taxon>Bacteroidota</taxon>
        <taxon>Cytophagia</taxon>
        <taxon>Cytophagales</taxon>
        <taxon>Leadbetterellaceae</taxon>
        <taxon>Emticicia</taxon>
    </lineage>
</organism>
<dbReference type="AlphaFoldDB" id="A0A916Z1W3"/>
<evidence type="ECO:0000259" key="3">
    <source>
        <dbReference type="Pfam" id="PF25917"/>
    </source>
</evidence>
<accession>A0A916Z1W3</accession>
<dbReference type="InterPro" id="IPR030190">
    <property type="entry name" value="MacA_alpha-hairpin_sf"/>
</dbReference>
<evidence type="ECO:0000256" key="2">
    <source>
        <dbReference type="SAM" id="Coils"/>
    </source>
</evidence>
<comment type="caution">
    <text evidence="4">The sequence shown here is derived from an EMBL/GenBank/DDBJ whole genome shotgun (WGS) entry which is preliminary data.</text>
</comment>
<dbReference type="InterPro" id="IPR058625">
    <property type="entry name" value="MdtA-like_BSH"/>
</dbReference>
<proteinExistence type="predicted"/>
<dbReference type="GO" id="GO:0019898">
    <property type="term" value="C:extrinsic component of membrane"/>
    <property type="evidence" value="ECO:0007669"/>
    <property type="project" value="InterPro"/>
</dbReference>
<reference evidence="4" key="1">
    <citation type="journal article" date="2014" name="Int. J. Syst. Evol. Microbiol.">
        <title>Complete genome sequence of Corynebacterium casei LMG S-19264T (=DSM 44701T), isolated from a smear-ripened cheese.</title>
        <authorList>
            <consortium name="US DOE Joint Genome Institute (JGI-PGF)"/>
            <person name="Walter F."/>
            <person name="Albersmeier A."/>
            <person name="Kalinowski J."/>
            <person name="Ruckert C."/>
        </authorList>
    </citation>
    <scope>NUCLEOTIDE SEQUENCE</scope>
    <source>
        <strain evidence="4">CGMCC 1.15958</strain>
    </source>
</reference>
<feature type="domain" description="Multidrug resistance protein MdtA-like barrel-sandwich hybrid" evidence="3">
    <location>
        <begin position="60"/>
        <end position="219"/>
    </location>
</feature>
<sequence length="316" mass="34372">MKNYIISILTMAVLASCGNKEDKEAAEKAKADSLAKVPTTNNRILGVARIEPEDGILNFTAGTSGKVLAVLIKENQIVQKGQSLITIENSLENAQLAQSESKIATQKAAIAVNQANLEAAKVSLKNARDTYERNLRLFEGNAQTKQAVDDSKATVDRLMKDVETAAANIEQSKSRISELQADINYFRTAVNQKKVNALVSGKVLKVAVKTGDYVTNTTQIAEFAPTGSLIAKTEVDELYAEKIQLGQKAFIISQTTGDTLANGSVSYAADYLKQKSLFKDQSTEQEDRRVRDVSIRLESGKMPLIGSRVDCVILLK</sequence>
<dbReference type="GO" id="GO:0030313">
    <property type="term" value="C:cell envelope"/>
    <property type="evidence" value="ECO:0007669"/>
    <property type="project" value="UniProtKB-SubCell"/>
</dbReference>
<dbReference type="GO" id="GO:0015562">
    <property type="term" value="F:efflux transmembrane transporter activity"/>
    <property type="evidence" value="ECO:0007669"/>
    <property type="project" value="TreeGrafter"/>
</dbReference>
<evidence type="ECO:0000313" key="4">
    <source>
        <dbReference type="EMBL" id="GGD71765.1"/>
    </source>
</evidence>
<feature type="coiled-coil region" evidence="2">
    <location>
        <begin position="114"/>
        <end position="182"/>
    </location>
</feature>
<gene>
    <name evidence="4" type="ORF">GCM10011514_39840</name>
</gene>
<dbReference type="GO" id="GO:1990195">
    <property type="term" value="C:macrolide transmembrane transporter complex"/>
    <property type="evidence" value="ECO:0007669"/>
    <property type="project" value="InterPro"/>
</dbReference>
<dbReference type="PANTHER" id="PTHR30469:SF15">
    <property type="entry name" value="HLYD FAMILY OF SECRETION PROTEINS"/>
    <property type="match status" value="1"/>
</dbReference>
<name>A0A916Z1W3_9BACT</name>
<dbReference type="Gene3D" id="6.10.140.1990">
    <property type="match status" value="1"/>
</dbReference>
<keyword evidence="5" id="KW-1185">Reference proteome</keyword>
<dbReference type="RefSeq" id="WP_188768720.1">
    <property type="nucleotide sequence ID" value="NZ_BMKK01000009.1"/>
</dbReference>
<dbReference type="Pfam" id="PF25917">
    <property type="entry name" value="BSH_RND"/>
    <property type="match status" value="1"/>
</dbReference>
<dbReference type="PANTHER" id="PTHR30469">
    <property type="entry name" value="MULTIDRUG RESISTANCE PROTEIN MDTA"/>
    <property type="match status" value="1"/>
</dbReference>
<dbReference type="PROSITE" id="PS51257">
    <property type="entry name" value="PROKAR_LIPOPROTEIN"/>
    <property type="match status" value="1"/>
</dbReference>
<evidence type="ECO:0000256" key="1">
    <source>
        <dbReference type="ARBA" id="ARBA00023054"/>
    </source>
</evidence>
<keyword evidence="1 2" id="KW-0175">Coiled coil</keyword>
<evidence type="ECO:0000313" key="5">
    <source>
        <dbReference type="Proteomes" id="UP000609064"/>
    </source>
</evidence>
<dbReference type="GO" id="GO:1990281">
    <property type="term" value="C:efflux pump complex"/>
    <property type="evidence" value="ECO:0007669"/>
    <property type="project" value="TreeGrafter"/>
</dbReference>
<dbReference type="Proteomes" id="UP000609064">
    <property type="component" value="Unassembled WGS sequence"/>
</dbReference>
<dbReference type="GO" id="GO:1990961">
    <property type="term" value="P:xenobiotic detoxification by transmembrane export across the plasma membrane"/>
    <property type="evidence" value="ECO:0007669"/>
    <property type="project" value="InterPro"/>
</dbReference>